<dbReference type="Gene3D" id="3.60.15.10">
    <property type="entry name" value="Ribonuclease Z/Hydroxyacylglutathione hydrolase-like"/>
    <property type="match status" value="1"/>
</dbReference>
<evidence type="ECO:0000256" key="4">
    <source>
        <dbReference type="SAM" id="MobiDB-lite"/>
    </source>
</evidence>
<dbReference type="EMBL" id="ML119059">
    <property type="protein sequence ID" value="ROT36425.1"/>
    <property type="molecule type" value="Genomic_DNA"/>
</dbReference>
<keyword evidence="3" id="KW-0269">Exonuclease</keyword>
<dbReference type="OrthoDB" id="5561659at2759"/>
<dbReference type="Pfam" id="PF12706">
    <property type="entry name" value="Lactamase_B_2"/>
    <property type="match status" value="1"/>
</dbReference>
<reference evidence="6 7" key="1">
    <citation type="journal article" date="2018" name="Mol. Ecol.">
        <title>The obligate alkalophilic soda-lake fungus Sodiomyces alkalinus has shifted to a protein diet.</title>
        <authorList>
            <person name="Grum-Grzhimaylo A.A."/>
            <person name="Falkoski D.L."/>
            <person name="van den Heuvel J."/>
            <person name="Valero-Jimenez C.A."/>
            <person name="Min B."/>
            <person name="Choi I.G."/>
            <person name="Lipzen A."/>
            <person name="Daum C.G."/>
            <person name="Aanen D.K."/>
            <person name="Tsang A."/>
            <person name="Henrissat B."/>
            <person name="Bilanenko E.N."/>
            <person name="de Vries R.P."/>
            <person name="van Kan J.A.L."/>
            <person name="Grigoriev I.V."/>
            <person name="Debets A.J.M."/>
        </authorList>
    </citation>
    <scope>NUCLEOTIDE SEQUENCE [LARGE SCALE GENOMIC DNA]</scope>
    <source>
        <strain evidence="6 7">F11</strain>
    </source>
</reference>
<dbReference type="SUPFAM" id="SSF56281">
    <property type="entry name" value="Metallo-hydrolase/oxidoreductase"/>
    <property type="match status" value="1"/>
</dbReference>
<keyword evidence="7" id="KW-1185">Reference proteome</keyword>
<keyword evidence="2" id="KW-0378">Hydrolase</keyword>
<dbReference type="AlphaFoldDB" id="A0A3N2PPJ1"/>
<feature type="compositionally biased region" description="Polar residues" evidence="4">
    <location>
        <begin position="536"/>
        <end position="554"/>
    </location>
</feature>
<evidence type="ECO:0000313" key="7">
    <source>
        <dbReference type="Proteomes" id="UP000272025"/>
    </source>
</evidence>
<dbReference type="STRING" id="1314773.A0A3N2PPJ1"/>
<evidence type="ECO:0000313" key="6">
    <source>
        <dbReference type="EMBL" id="ROT36425.1"/>
    </source>
</evidence>
<evidence type="ECO:0000259" key="5">
    <source>
        <dbReference type="Pfam" id="PF12706"/>
    </source>
</evidence>
<dbReference type="GO" id="GO:0006303">
    <property type="term" value="P:double-strand break repair via nonhomologous end joining"/>
    <property type="evidence" value="ECO:0007669"/>
    <property type="project" value="TreeGrafter"/>
</dbReference>
<dbReference type="GO" id="GO:0035312">
    <property type="term" value="F:5'-3' DNA exonuclease activity"/>
    <property type="evidence" value="ECO:0007669"/>
    <property type="project" value="TreeGrafter"/>
</dbReference>
<dbReference type="RefSeq" id="XP_028464231.1">
    <property type="nucleotide sequence ID" value="XM_028607326.1"/>
</dbReference>
<organism evidence="6 7">
    <name type="scientific">Sodiomyces alkalinus (strain CBS 110278 / VKM F-3762 / F11)</name>
    <name type="common">Alkaliphilic filamentous fungus</name>
    <dbReference type="NCBI Taxonomy" id="1314773"/>
    <lineage>
        <taxon>Eukaryota</taxon>
        <taxon>Fungi</taxon>
        <taxon>Dikarya</taxon>
        <taxon>Ascomycota</taxon>
        <taxon>Pezizomycotina</taxon>
        <taxon>Sordariomycetes</taxon>
        <taxon>Hypocreomycetidae</taxon>
        <taxon>Glomerellales</taxon>
        <taxon>Plectosphaerellaceae</taxon>
        <taxon>Sodiomyces</taxon>
    </lineage>
</organism>
<dbReference type="Proteomes" id="UP000272025">
    <property type="component" value="Unassembled WGS sequence"/>
</dbReference>
<feature type="domain" description="Metallo-beta-lactamase" evidence="5">
    <location>
        <begin position="27"/>
        <end position="144"/>
    </location>
</feature>
<dbReference type="GeneID" id="39575804"/>
<name>A0A3N2PPJ1_SODAK</name>
<protein>
    <submittedName>
        <fullName evidence="6">Artemis protein</fullName>
    </submittedName>
</protein>
<feature type="compositionally biased region" description="Basic and acidic residues" evidence="4">
    <location>
        <begin position="637"/>
        <end position="648"/>
    </location>
</feature>
<feature type="compositionally biased region" description="Polar residues" evidence="4">
    <location>
        <begin position="578"/>
        <end position="589"/>
    </location>
</feature>
<dbReference type="PANTHER" id="PTHR23240">
    <property type="entry name" value="DNA CROSS-LINK REPAIR PROTEIN PSO2/SNM1-RELATED"/>
    <property type="match status" value="1"/>
</dbReference>
<gene>
    <name evidence="6" type="ORF">SODALDRAFT_219363</name>
</gene>
<feature type="region of interest" description="Disordered" evidence="4">
    <location>
        <begin position="515"/>
        <end position="589"/>
    </location>
</feature>
<dbReference type="InterPro" id="IPR036866">
    <property type="entry name" value="RibonucZ/Hydroxyglut_hydro"/>
</dbReference>
<dbReference type="InterPro" id="IPR001279">
    <property type="entry name" value="Metallo-B-lactamas"/>
</dbReference>
<evidence type="ECO:0000256" key="1">
    <source>
        <dbReference type="ARBA" id="ARBA00022722"/>
    </source>
</evidence>
<sequence length="648" mass="71926">MSTFDGIVAEFPDIRVDFFRPSPHRQAPLACFLSHVHSDHLAGLESLRSPFVYCSAATRQILLRLERYPCRINFAKGILEARVQTFKKLRFLLKPIPLDTPTCLELAPGRHIRVTLFDANHCPGAVMFLLEGDGKAVLYTGDVRCEPWFVNSVARNPSLVEYSSHIKTLDKIYLDTSILDDIPLQTKADGIAELVRKIVVYPPGTIFHVQAWTYGYEEVWIALSKALNSRIHVDDYKMNIFQSLKSKPSPADRFSSPPVHFCPEAPALTGFVCGNTEHPGCLTSDENVHLHSCERGNFCSVVEKGPVVWIQPIVAHLPDGVDRLEVGIGGGGEDLEREVEIDVLSKEDLSRLLRLVTDDNDIPADVRASVSDYLVRTTLHGRSLSLDLFMSSLEDKNEASLRSALASLTKKSQLGRGEKIVATNVDHADHVDGVLPDTVTFPYSRHSSYEELCHLVQTFMPRDVWPCTVDPIEWHKNNITIKSLFGRHCSGDTFAHDLHMEDWASRNATDLLTQSHSELETQGSSASALDRVAPECSTSSPPKQPSRETSSASRTGKRTFIAFHDDSRDGKDKDPLDSQVSTESHSSEGASLFRADAYNTMMRNLAGGDWTPIELMSTSNHHTDVEKNPAHLPGGGKDGDVRNGRPMQ</sequence>
<dbReference type="GO" id="GO:0000723">
    <property type="term" value="P:telomere maintenance"/>
    <property type="evidence" value="ECO:0007669"/>
    <property type="project" value="TreeGrafter"/>
</dbReference>
<evidence type="ECO:0000256" key="2">
    <source>
        <dbReference type="ARBA" id="ARBA00022801"/>
    </source>
</evidence>
<feature type="region of interest" description="Disordered" evidence="4">
    <location>
        <begin position="621"/>
        <end position="648"/>
    </location>
</feature>
<feature type="compositionally biased region" description="Polar residues" evidence="4">
    <location>
        <begin position="515"/>
        <end position="527"/>
    </location>
</feature>
<evidence type="ECO:0000256" key="3">
    <source>
        <dbReference type="ARBA" id="ARBA00022839"/>
    </source>
</evidence>
<feature type="compositionally biased region" description="Basic and acidic residues" evidence="4">
    <location>
        <begin position="563"/>
        <end position="576"/>
    </location>
</feature>
<dbReference type="PANTHER" id="PTHR23240:SF8">
    <property type="entry name" value="PROTEIN ARTEMIS"/>
    <property type="match status" value="1"/>
</dbReference>
<dbReference type="GO" id="GO:0036297">
    <property type="term" value="P:interstrand cross-link repair"/>
    <property type="evidence" value="ECO:0007669"/>
    <property type="project" value="TreeGrafter"/>
</dbReference>
<dbReference type="GO" id="GO:0003684">
    <property type="term" value="F:damaged DNA binding"/>
    <property type="evidence" value="ECO:0007669"/>
    <property type="project" value="TreeGrafter"/>
</dbReference>
<proteinExistence type="predicted"/>
<accession>A0A3N2PPJ1</accession>
<keyword evidence="1" id="KW-0540">Nuclease</keyword>